<keyword evidence="2" id="KW-1185">Reference proteome</keyword>
<dbReference type="Proteomes" id="UP000694569">
    <property type="component" value="Unplaced"/>
</dbReference>
<dbReference type="AlphaFoldDB" id="A0A8C5WJM4"/>
<organism evidence="1 2">
    <name type="scientific">Leptobrachium leishanense</name>
    <name type="common">Leishan spiny toad</name>
    <dbReference type="NCBI Taxonomy" id="445787"/>
    <lineage>
        <taxon>Eukaryota</taxon>
        <taxon>Metazoa</taxon>
        <taxon>Chordata</taxon>
        <taxon>Craniata</taxon>
        <taxon>Vertebrata</taxon>
        <taxon>Euteleostomi</taxon>
        <taxon>Amphibia</taxon>
        <taxon>Batrachia</taxon>
        <taxon>Anura</taxon>
        <taxon>Pelobatoidea</taxon>
        <taxon>Megophryidae</taxon>
        <taxon>Leptobrachium</taxon>
    </lineage>
</organism>
<evidence type="ECO:0000313" key="1">
    <source>
        <dbReference type="Ensembl" id="ENSLLEP00000043308.1"/>
    </source>
</evidence>
<dbReference type="Ensembl" id="ENSLLET00000045036.1">
    <property type="protein sequence ID" value="ENSLLEP00000043308.1"/>
    <property type="gene ID" value="ENSLLEG00000027548.1"/>
</dbReference>
<dbReference type="Gene3D" id="1.25.10.10">
    <property type="entry name" value="Leucine-rich Repeat Variant"/>
    <property type="match status" value="2"/>
</dbReference>
<dbReference type="InterPro" id="IPR016024">
    <property type="entry name" value="ARM-type_fold"/>
</dbReference>
<gene>
    <name evidence="1" type="primary">ARMH1</name>
</gene>
<dbReference type="InterPro" id="IPR041090">
    <property type="entry name" value="DUF5578"/>
</dbReference>
<sequence>MPSVQEREAASRLMALFKEWDNGNKTVRRRILSDFISLNTGKTGPELEQEFSQGSSLFLARLITWLRLSYTFGTCLSEILQAISVYLSATCSNRYKVEFVEFGGVLILLEILTLDQLKEQHKVEALKLLQILASTGRKYKELLCESHGVRVVAECLAWAKVEETQEQAQVLLELLAQGNPRYQKQVYKGLIALLPSSSPKAQQSALQTLRMVQMIVGEAHPSITEPLLATLRSLHLEIQREALQLIMSLMCTRARPDLLRGLVALLRPSRKESAKSRAQILDDPSVPEMRDSLPAYVQQATAAKAISMLARESTEMCDELIELRVIHHLLYVMGNQDHAESQRQASLAVEYFVLSFPVVEEEVRKAIGDHLFQLLLEDADGLYMKINNIQADILRSNQVNIPGVKEIQE</sequence>
<dbReference type="GeneTree" id="ENSGT00390000001593"/>
<dbReference type="PANTHER" id="PTHR34258">
    <property type="entry name" value="ARMADILLO-LIKE HELICAL DOMAIN CONTAINING PROTEIN 1"/>
    <property type="match status" value="1"/>
</dbReference>
<protein>
    <submittedName>
        <fullName evidence="1">Armadillo like helical domain containing 1</fullName>
    </submittedName>
</protein>
<dbReference type="Pfam" id="PF17741">
    <property type="entry name" value="DUF5578"/>
    <property type="match status" value="1"/>
</dbReference>
<accession>A0A8C5WJM4</accession>
<proteinExistence type="predicted"/>
<dbReference type="SUPFAM" id="SSF48371">
    <property type="entry name" value="ARM repeat"/>
    <property type="match status" value="1"/>
</dbReference>
<dbReference type="PANTHER" id="PTHR34258:SF1">
    <property type="entry name" value="ARMADILLO-LIKE HELICAL DOMAIN CONTAINING PROTEIN 1"/>
    <property type="match status" value="1"/>
</dbReference>
<reference evidence="1" key="1">
    <citation type="submission" date="2025-08" db="UniProtKB">
        <authorList>
            <consortium name="Ensembl"/>
        </authorList>
    </citation>
    <scope>IDENTIFICATION</scope>
</reference>
<reference evidence="1" key="2">
    <citation type="submission" date="2025-09" db="UniProtKB">
        <authorList>
            <consortium name="Ensembl"/>
        </authorList>
    </citation>
    <scope>IDENTIFICATION</scope>
</reference>
<name>A0A8C5WJM4_9ANUR</name>
<dbReference type="InterPro" id="IPR011989">
    <property type="entry name" value="ARM-like"/>
</dbReference>
<evidence type="ECO:0000313" key="2">
    <source>
        <dbReference type="Proteomes" id="UP000694569"/>
    </source>
</evidence>
<dbReference type="OrthoDB" id="278163at2759"/>